<keyword evidence="2" id="KW-0808">Transferase</keyword>
<dbReference type="Proteomes" id="UP000805841">
    <property type="component" value="Unassembled WGS sequence"/>
</dbReference>
<dbReference type="InterPro" id="IPR050509">
    <property type="entry name" value="CoA-transferase_III"/>
</dbReference>
<dbReference type="GO" id="GO:0016740">
    <property type="term" value="F:transferase activity"/>
    <property type="evidence" value="ECO:0007669"/>
    <property type="project" value="UniProtKB-KW"/>
</dbReference>
<dbReference type="PANTHER" id="PTHR48228:SF4">
    <property type="entry name" value="BLR3030 PROTEIN"/>
    <property type="match status" value="1"/>
</dbReference>
<protein>
    <submittedName>
        <fullName evidence="2">CoA transferase</fullName>
    </submittedName>
</protein>
<evidence type="ECO:0000313" key="3">
    <source>
        <dbReference type="Proteomes" id="UP000805841"/>
    </source>
</evidence>
<dbReference type="RefSeq" id="WP_190417362.1">
    <property type="nucleotide sequence ID" value="NZ_JAAOCA010000003.1"/>
</dbReference>
<dbReference type="EMBL" id="JAAOCA010000003">
    <property type="protein sequence ID" value="MBD1597756.1"/>
    <property type="molecule type" value="Genomic_DNA"/>
</dbReference>
<dbReference type="PANTHER" id="PTHR48228">
    <property type="entry name" value="SUCCINYL-COA--D-CITRAMALATE COA-TRANSFERASE"/>
    <property type="match status" value="1"/>
</dbReference>
<reference evidence="2 3" key="1">
    <citation type="journal article" date="2020" name="Insects">
        <title>Bacteria Belonging to Pseudomonas typographi sp. nov. from the Bark Beetle Ips typographus Have Genomic Potential to Aid in the Host Ecology.</title>
        <authorList>
            <person name="Peral-Aranega E."/>
            <person name="Saati-Santamaria Z."/>
            <person name="Kolarik M."/>
            <person name="Rivas R."/>
            <person name="Garcia-Fraile P."/>
        </authorList>
    </citation>
    <scope>NUCLEOTIDE SEQUENCE [LARGE SCALE GENOMIC DNA]</scope>
    <source>
        <strain evidence="2 3">CA3A</strain>
    </source>
</reference>
<keyword evidence="3" id="KW-1185">Reference proteome</keyword>
<organism evidence="2 3">
    <name type="scientific">Pseudomonas typographi</name>
    <dbReference type="NCBI Taxonomy" id="2715964"/>
    <lineage>
        <taxon>Bacteria</taxon>
        <taxon>Pseudomonadati</taxon>
        <taxon>Pseudomonadota</taxon>
        <taxon>Gammaproteobacteria</taxon>
        <taxon>Pseudomonadales</taxon>
        <taxon>Pseudomonadaceae</taxon>
        <taxon>Pseudomonas</taxon>
    </lineage>
</organism>
<dbReference type="Gene3D" id="3.40.50.10540">
    <property type="entry name" value="Crotonobetainyl-coa:carnitine coa-transferase, domain 1"/>
    <property type="match status" value="1"/>
</dbReference>
<accession>A0ABR7YX81</accession>
<gene>
    <name evidence="2" type="ORF">HAQ05_03375</name>
</gene>
<proteinExistence type="predicted"/>
<comment type="caution">
    <text evidence="2">The sequence shown here is derived from an EMBL/GenBank/DDBJ whole genome shotgun (WGS) entry which is preliminary data.</text>
</comment>
<evidence type="ECO:0000313" key="2">
    <source>
        <dbReference type="EMBL" id="MBD1597756.1"/>
    </source>
</evidence>
<dbReference type="SUPFAM" id="SSF89796">
    <property type="entry name" value="CoA-transferase family III (CaiB/BaiF)"/>
    <property type="match status" value="2"/>
</dbReference>
<sequence>MIAEQLLVGLWHSQHLPEEALGHGYLPAGPGLFASSFAVGLAAQACLGAAALAACELGFLRGAARQHVAVERRHAEAQASGWFSVNGEVPSAWDAFSGLYRCADGYVRIHANFEHHRNGALALLGLDPATATRAMAESAALQWQALSLEAQAAERGLVISALRSFAEWDATAQGQAVASQPLFTVERIGEGAPLPLPTLDQSQRPLAGVRVLELTRILAGPVAGRTLAEAGADVMLVNAPYLPNIAAIADTSRGKRSVHIDLRAASGHQQLWQLAGQAHVFLQGYRPGALAARGFSPEALAERRPGIVYVSLSAYGNRGPWAERRGFDSLLQTAMGFNQAEAEAFGDTRPRAMPMQILDQATGYLIAFAVAAALRRQQLEGGSWHVQLSLAQTAQWLRGLPRIGTAQSEQAPYLEPYLETYRSGFGELRAVRPSPQLARTPLGYGRPSSPPGTDAPTW</sequence>
<evidence type="ECO:0000256" key="1">
    <source>
        <dbReference type="SAM" id="MobiDB-lite"/>
    </source>
</evidence>
<feature type="region of interest" description="Disordered" evidence="1">
    <location>
        <begin position="436"/>
        <end position="458"/>
    </location>
</feature>
<dbReference type="InterPro" id="IPR023606">
    <property type="entry name" value="CoA-Trfase_III_dom_1_sf"/>
</dbReference>
<dbReference type="Pfam" id="PF02515">
    <property type="entry name" value="CoA_transf_3"/>
    <property type="match status" value="1"/>
</dbReference>
<dbReference type="InterPro" id="IPR003673">
    <property type="entry name" value="CoA-Trfase_fam_III"/>
</dbReference>
<name>A0ABR7YX81_9PSED</name>